<evidence type="ECO:0000256" key="1">
    <source>
        <dbReference type="SAM" id="Phobius"/>
    </source>
</evidence>
<organism evidence="2 3">
    <name type="scientific">Parafrankia irregularis</name>
    <dbReference type="NCBI Taxonomy" id="795642"/>
    <lineage>
        <taxon>Bacteria</taxon>
        <taxon>Bacillati</taxon>
        <taxon>Actinomycetota</taxon>
        <taxon>Actinomycetes</taxon>
        <taxon>Frankiales</taxon>
        <taxon>Frankiaceae</taxon>
        <taxon>Parafrankia</taxon>
    </lineage>
</organism>
<dbReference type="Proteomes" id="UP000198802">
    <property type="component" value="Unassembled WGS sequence"/>
</dbReference>
<sequence>MDLDAYVAVHRPEWVRLGQLVDRAARPRRMSIGELDELVDLYQRAATHLSVIRDRSHDPRLVEDLASLVIRARAAVVGAPDVGWHVPARYFAVTFPAAVYARWRWVVGVTLGSLLLALASALWILNDAQARARVIPPDEVTALCRHDFAAYYSEHPASSFASLVWTNNAWVSAQAVALGVLLAVPTLLVLGLNALNLGIMGGYMGSCGEGGQFFSLILPHGLLELTVVFVAGAVGLRLGWAIIAPGVRRRSEALAAEGRAAVGIVLGMAVVLAVSGVIEAFVTPSSLPTFVRIGIGVVAWAGFVAYVWIYGRRATAAGESGDLDAALAQDLAPVEA</sequence>
<keyword evidence="1" id="KW-0812">Transmembrane</keyword>
<dbReference type="AlphaFoldDB" id="A0A0S4QYJ1"/>
<protein>
    <submittedName>
        <fullName evidence="2">Uncharacterized membrane protein SpoIIM, required for sporulation</fullName>
    </submittedName>
</protein>
<evidence type="ECO:0000313" key="2">
    <source>
        <dbReference type="EMBL" id="CUU59980.1"/>
    </source>
</evidence>
<gene>
    <name evidence="2" type="ORF">Ga0074812_13410</name>
</gene>
<dbReference type="Pfam" id="PF01944">
    <property type="entry name" value="SpoIIM"/>
    <property type="match status" value="1"/>
</dbReference>
<proteinExistence type="predicted"/>
<name>A0A0S4QYJ1_9ACTN</name>
<dbReference type="RefSeq" id="WP_091284457.1">
    <property type="nucleotide sequence ID" value="NZ_FAOZ01000034.1"/>
</dbReference>
<keyword evidence="1" id="KW-0472">Membrane</keyword>
<dbReference type="InterPro" id="IPR002798">
    <property type="entry name" value="SpoIIM-like"/>
</dbReference>
<feature type="transmembrane region" description="Helical" evidence="1">
    <location>
        <begin position="260"/>
        <end position="278"/>
    </location>
</feature>
<dbReference type="EMBL" id="FAOZ01000034">
    <property type="protein sequence ID" value="CUU59980.1"/>
    <property type="molecule type" value="Genomic_DNA"/>
</dbReference>
<dbReference type="PANTHER" id="PTHR35337">
    <property type="entry name" value="SLR1478 PROTEIN"/>
    <property type="match status" value="1"/>
</dbReference>
<feature type="transmembrane region" description="Helical" evidence="1">
    <location>
        <begin position="217"/>
        <end position="240"/>
    </location>
</feature>
<accession>A0A0S4QYJ1</accession>
<evidence type="ECO:0000313" key="3">
    <source>
        <dbReference type="Proteomes" id="UP000198802"/>
    </source>
</evidence>
<keyword evidence="3" id="KW-1185">Reference proteome</keyword>
<dbReference type="PANTHER" id="PTHR35337:SF1">
    <property type="entry name" value="SLR1478 PROTEIN"/>
    <property type="match status" value="1"/>
</dbReference>
<keyword evidence="1" id="KW-1133">Transmembrane helix</keyword>
<feature type="transmembrane region" description="Helical" evidence="1">
    <location>
        <begin position="175"/>
        <end position="197"/>
    </location>
</feature>
<reference evidence="3" key="1">
    <citation type="submission" date="2015-11" db="EMBL/GenBank/DDBJ databases">
        <authorList>
            <person name="Varghese N."/>
        </authorList>
    </citation>
    <scope>NUCLEOTIDE SEQUENCE [LARGE SCALE GENOMIC DNA]</scope>
    <source>
        <strain evidence="3">DSM 45899</strain>
    </source>
</reference>
<feature type="transmembrane region" description="Helical" evidence="1">
    <location>
        <begin position="290"/>
        <end position="309"/>
    </location>
</feature>
<feature type="transmembrane region" description="Helical" evidence="1">
    <location>
        <begin position="105"/>
        <end position="125"/>
    </location>
</feature>